<dbReference type="Pfam" id="PF04570">
    <property type="entry name" value="zf-FLZ"/>
    <property type="match status" value="1"/>
</dbReference>
<evidence type="ECO:0000313" key="4">
    <source>
        <dbReference type="EnsemblPlants" id="AET2Gv21004200.2"/>
    </source>
</evidence>
<accession>A0A453CXR8</accession>
<name>A0A453CXR8_AEGTS</name>
<reference evidence="4" key="3">
    <citation type="journal article" date="2017" name="Nature">
        <title>Genome sequence of the progenitor of the wheat D genome Aegilops tauschii.</title>
        <authorList>
            <person name="Luo M.C."/>
            <person name="Gu Y.Q."/>
            <person name="Puiu D."/>
            <person name="Wang H."/>
            <person name="Twardziok S.O."/>
            <person name="Deal K.R."/>
            <person name="Huo N."/>
            <person name="Zhu T."/>
            <person name="Wang L."/>
            <person name="Wang Y."/>
            <person name="McGuire P.E."/>
            <person name="Liu S."/>
            <person name="Long H."/>
            <person name="Ramasamy R.K."/>
            <person name="Rodriguez J.C."/>
            <person name="Van S.L."/>
            <person name="Yuan L."/>
            <person name="Wang Z."/>
            <person name="Xia Z."/>
            <person name="Xiao L."/>
            <person name="Anderson O.D."/>
            <person name="Ouyang S."/>
            <person name="Liang Y."/>
            <person name="Zimin A.V."/>
            <person name="Pertea G."/>
            <person name="Qi P."/>
            <person name="Bennetzen J.L."/>
            <person name="Dai X."/>
            <person name="Dawson M.W."/>
            <person name="Muller H.G."/>
            <person name="Kugler K."/>
            <person name="Rivarola-Duarte L."/>
            <person name="Spannagl M."/>
            <person name="Mayer K.F.X."/>
            <person name="Lu F.H."/>
            <person name="Bevan M.W."/>
            <person name="Leroy P."/>
            <person name="Li P."/>
            <person name="You F.M."/>
            <person name="Sun Q."/>
            <person name="Liu Z."/>
            <person name="Lyons E."/>
            <person name="Wicker T."/>
            <person name="Salzberg S.L."/>
            <person name="Devos K.M."/>
            <person name="Dvorak J."/>
        </authorList>
    </citation>
    <scope>NUCLEOTIDE SEQUENCE [LARGE SCALE GENOMIC DNA]</scope>
    <source>
        <strain evidence="4">cv. AL8/78</strain>
    </source>
</reference>
<comment type="similarity">
    <text evidence="1">Belongs to the FLZ family.</text>
</comment>
<organism evidence="4 5">
    <name type="scientific">Aegilops tauschii subsp. strangulata</name>
    <name type="common">Goatgrass</name>
    <dbReference type="NCBI Taxonomy" id="200361"/>
    <lineage>
        <taxon>Eukaryota</taxon>
        <taxon>Viridiplantae</taxon>
        <taxon>Streptophyta</taxon>
        <taxon>Embryophyta</taxon>
        <taxon>Tracheophyta</taxon>
        <taxon>Spermatophyta</taxon>
        <taxon>Magnoliopsida</taxon>
        <taxon>Liliopsida</taxon>
        <taxon>Poales</taxon>
        <taxon>Poaceae</taxon>
        <taxon>BOP clade</taxon>
        <taxon>Pooideae</taxon>
        <taxon>Triticodae</taxon>
        <taxon>Triticeae</taxon>
        <taxon>Triticinae</taxon>
        <taxon>Aegilops</taxon>
    </lineage>
</organism>
<dbReference type="EnsemblPlants" id="AET2Gv21004200.2">
    <property type="protein sequence ID" value="AET2Gv21004200.2"/>
    <property type="gene ID" value="AET2Gv21004200"/>
</dbReference>
<evidence type="ECO:0000256" key="1">
    <source>
        <dbReference type="ARBA" id="ARBA00009374"/>
    </source>
</evidence>
<feature type="domain" description="FLZ-type" evidence="3">
    <location>
        <begin position="33"/>
        <end position="56"/>
    </location>
</feature>
<dbReference type="Gramene" id="AET2Gv21004200.2">
    <property type="protein sequence ID" value="AET2Gv21004200.2"/>
    <property type="gene ID" value="AET2Gv21004200"/>
</dbReference>
<evidence type="ECO:0000256" key="2">
    <source>
        <dbReference type="ARBA" id="ARBA00022723"/>
    </source>
</evidence>
<dbReference type="GO" id="GO:0046872">
    <property type="term" value="F:metal ion binding"/>
    <property type="evidence" value="ECO:0007669"/>
    <property type="project" value="UniProtKB-KW"/>
</dbReference>
<sequence length="161" mass="17139">DAWTRLVSSGVEDDLVCAVGAGAGFGAGGLPYGYFLDACFLCRKPIASNRDIFMYRSAPGALLPPSILPPPPPSVRRVCLCLWYGPVGPRAGPLPACSELVFLGGTREILTAGRGKSRSQCRPDSPEKKRKRLHNAIRFLVLGQTREGIGAGAFPFSSSFS</sequence>
<keyword evidence="5" id="KW-1185">Reference proteome</keyword>
<dbReference type="AlphaFoldDB" id="A0A453CXR8"/>
<reference evidence="5" key="1">
    <citation type="journal article" date="2014" name="Science">
        <title>Ancient hybridizations among the ancestral genomes of bread wheat.</title>
        <authorList>
            <consortium name="International Wheat Genome Sequencing Consortium,"/>
            <person name="Marcussen T."/>
            <person name="Sandve S.R."/>
            <person name="Heier L."/>
            <person name="Spannagl M."/>
            <person name="Pfeifer M."/>
            <person name="Jakobsen K.S."/>
            <person name="Wulff B.B."/>
            <person name="Steuernagel B."/>
            <person name="Mayer K.F."/>
            <person name="Olsen O.A."/>
        </authorList>
    </citation>
    <scope>NUCLEOTIDE SEQUENCE [LARGE SCALE GENOMIC DNA]</scope>
    <source>
        <strain evidence="5">cv. AL8/78</strain>
    </source>
</reference>
<protein>
    <recommendedName>
        <fullName evidence="3">FLZ-type domain-containing protein</fullName>
    </recommendedName>
</protein>
<evidence type="ECO:0000313" key="5">
    <source>
        <dbReference type="Proteomes" id="UP000015105"/>
    </source>
</evidence>
<keyword evidence="2" id="KW-0479">Metal-binding</keyword>
<reference evidence="4" key="5">
    <citation type="journal article" date="2021" name="G3 (Bethesda)">
        <title>Aegilops tauschii genome assembly Aet v5.0 features greater sequence contiguity and improved annotation.</title>
        <authorList>
            <person name="Wang L."/>
            <person name="Zhu T."/>
            <person name="Rodriguez J.C."/>
            <person name="Deal K.R."/>
            <person name="Dubcovsky J."/>
            <person name="McGuire P.E."/>
            <person name="Lux T."/>
            <person name="Spannagl M."/>
            <person name="Mayer K.F.X."/>
            <person name="Baldrich P."/>
            <person name="Meyers B.C."/>
            <person name="Huo N."/>
            <person name="Gu Y.Q."/>
            <person name="Zhou H."/>
            <person name="Devos K.M."/>
            <person name="Bennetzen J.L."/>
            <person name="Unver T."/>
            <person name="Budak H."/>
            <person name="Gulick P.J."/>
            <person name="Galiba G."/>
            <person name="Kalapos B."/>
            <person name="Nelson D.R."/>
            <person name="Li P."/>
            <person name="You F.M."/>
            <person name="Luo M.C."/>
            <person name="Dvorak J."/>
        </authorList>
    </citation>
    <scope>NUCLEOTIDE SEQUENCE [LARGE SCALE GENOMIC DNA]</scope>
    <source>
        <strain evidence="4">cv. AL8/78</strain>
    </source>
</reference>
<reference evidence="4" key="4">
    <citation type="submission" date="2019-03" db="UniProtKB">
        <authorList>
            <consortium name="EnsemblPlants"/>
        </authorList>
    </citation>
    <scope>IDENTIFICATION</scope>
</reference>
<dbReference type="InterPro" id="IPR007650">
    <property type="entry name" value="Zf-FLZ_dom"/>
</dbReference>
<evidence type="ECO:0000259" key="3">
    <source>
        <dbReference type="Pfam" id="PF04570"/>
    </source>
</evidence>
<proteinExistence type="inferred from homology"/>
<dbReference type="Proteomes" id="UP000015105">
    <property type="component" value="Chromosome 2D"/>
</dbReference>
<reference evidence="5" key="2">
    <citation type="journal article" date="2017" name="Nat. Plants">
        <title>The Aegilops tauschii genome reveals multiple impacts of transposons.</title>
        <authorList>
            <person name="Zhao G."/>
            <person name="Zou C."/>
            <person name="Li K."/>
            <person name="Wang K."/>
            <person name="Li T."/>
            <person name="Gao L."/>
            <person name="Zhang X."/>
            <person name="Wang H."/>
            <person name="Yang Z."/>
            <person name="Liu X."/>
            <person name="Jiang W."/>
            <person name="Mao L."/>
            <person name="Kong X."/>
            <person name="Jiao Y."/>
            <person name="Jia J."/>
        </authorList>
    </citation>
    <scope>NUCLEOTIDE SEQUENCE [LARGE SCALE GENOMIC DNA]</scope>
    <source>
        <strain evidence="5">cv. AL8/78</strain>
    </source>
</reference>